<dbReference type="Gene3D" id="3.40.190.150">
    <property type="entry name" value="Bordetella uptake gene, domain 1"/>
    <property type="match status" value="1"/>
</dbReference>
<dbReference type="PIRSF" id="PIRSF017082">
    <property type="entry name" value="YflP"/>
    <property type="match status" value="1"/>
</dbReference>
<organism evidence="2 3">
    <name type="scientific">Shewanella eurypsychrophilus</name>
    <dbReference type="NCBI Taxonomy" id="2593656"/>
    <lineage>
        <taxon>Bacteria</taxon>
        <taxon>Pseudomonadati</taxon>
        <taxon>Pseudomonadota</taxon>
        <taxon>Gammaproteobacteria</taxon>
        <taxon>Alteromonadales</taxon>
        <taxon>Shewanellaceae</taxon>
        <taxon>Shewanella</taxon>
    </lineage>
</organism>
<dbReference type="InterPro" id="IPR005064">
    <property type="entry name" value="BUG"/>
</dbReference>
<dbReference type="Proteomes" id="UP000316416">
    <property type="component" value="Chromosome"/>
</dbReference>
<gene>
    <name evidence="2" type="ORF">FM038_009320</name>
</gene>
<evidence type="ECO:0000313" key="3">
    <source>
        <dbReference type="Proteomes" id="UP000316416"/>
    </source>
</evidence>
<comment type="similarity">
    <text evidence="1">Belongs to the UPF0065 (bug) family.</text>
</comment>
<evidence type="ECO:0000313" key="2">
    <source>
        <dbReference type="EMBL" id="QPG57623.1"/>
    </source>
</evidence>
<evidence type="ECO:0000256" key="1">
    <source>
        <dbReference type="ARBA" id="ARBA00006987"/>
    </source>
</evidence>
<reference evidence="2" key="1">
    <citation type="submission" date="2021-07" db="EMBL/GenBank/DDBJ databases">
        <title>Shewanella sp. YLB-07 whole genome sequence.</title>
        <authorList>
            <person name="Yu L."/>
        </authorList>
    </citation>
    <scope>NUCLEOTIDE SEQUENCE</scope>
    <source>
        <strain evidence="2">YLB-08</strain>
    </source>
</reference>
<dbReference type="RefSeq" id="WP_142870444.1">
    <property type="nucleotide sequence ID" value="NZ_CP045503.2"/>
</dbReference>
<dbReference type="PANTHER" id="PTHR42928">
    <property type="entry name" value="TRICARBOXYLATE-BINDING PROTEIN"/>
    <property type="match status" value="1"/>
</dbReference>
<proteinExistence type="inferred from homology"/>
<dbReference type="Gene3D" id="3.40.190.10">
    <property type="entry name" value="Periplasmic binding protein-like II"/>
    <property type="match status" value="1"/>
</dbReference>
<protein>
    <submittedName>
        <fullName evidence="2">Tripartite tricarboxylate transporter substrate binding protein</fullName>
    </submittedName>
</protein>
<dbReference type="EMBL" id="CP045503">
    <property type="protein sequence ID" value="QPG57623.1"/>
    <property type="molecule type" value="Genomic_DNA"/>
</dbReference>
<sequence length="341" mass="37838">MSVAICCLISWLRHLSLCIAISLLVISSHLSYANVDVPETTDRLKTRYIHFLIPGSEGGGWDTTAREAGKSLLAEKIVERVYFENFIGAGGGRALMDLVNQPSKHSNTLMVQSTPLILRNLTGVIDYGFRDTMPISILIAEYQALVVPIDSEFDSINDLIQAIAISPVRNPILGGSSLGSLDHVTLALIAQAGQLPINKLRYVPTDGGGDAMLQLKRGIGVALVSGVGEVIQAYRNNEIKILGITSKQRLTRYPDIPTFVEQGLEVEFANWRGFFATKTTPLSKVNRFKKLLLELSQTHRWQEICQRHEWQPLLIQGDALIHFLEKQEKLLERALKSLAIE</sequence>
<dbReference type="Pfam" id="PF03401">
    <property type="entry name" value="TctC"/>
    <property type="match status" value="1"/>
</dbReference>
<dbReference type="PANTHER" id="PTHR42928:SF3">
    <property type="entry name" value="UPF0065 PROTEIN YFLP"/>
    <property type="match status" value="1"/>
</dbReference>
<dbReference type="InterPro" id="IPR042100">
    <property type="entry name" value="Bug_dom1"/>
</dbReference>
<accession>A0ABX6V7U1</accession>
<name>A0ABX6V7U1_9GAMM</name>
<keyword evidence="3" id="KW-1185">Reference proteome</keyword>
<dbReference type="CDD" id="cd07012">
    <property type="entry name" value="PBP2_Bug_TTT"/>
    <property type="match status" value="1"/>
</dbReference>